<reference evidence="5 6" key="1">
    <citation type="submission" date="2018-08" db="EMBL/GenBank/DDBJ databases">
        <title>A genome reference for cultivated species of the human gut microbiota.</title>
        <authorList>
            <person name="Zou Y."/>
            <person name="Xue W."/>
            <person name="Luo G."/>
        </authorList>
    </citation>
    <scope>NUCLEOTIDE SEQUENCE [LARGE SCALE GENOMIC DNA]</scope>
    <source>
        <strain evidence="2 5">AF14-49</strain>
        <strain evidence="4 6">AF34-33</strain>
        <strain evidence="3 7">OF02-7</strain>
    </source>
</reference>
<evidence type="ECO:0000313" key="3">
    <source>
        <dbReference type="EMBL" id="RGY19990.1"/>
    </source>
</evidence>
<accession>A0A415QQI2</accession>
<dbReference type="EMBL" id="QRPV01000002">
    <property type="protein sequence ID" value="RHM46939.1"/>
    <property type="molecule type" value="Genomic_DNA"/>
</dbReference>
<dbReference type="Proteomes" id="UP000286063">
    <property type="component" value="Unassembled WGS sequence"/>
</dbReference>
<evidence type="ECO:0000313" key="4">
    <source>
        <dbReference type="EMBL" id="RHM46939.1"/>
    </source>
</evidence>
<evidence type="ECO:0008006" key="9">
    <source>
        <dbReference type="Google" id="ProtNLM"/>
    </source>
</evidence>
<reference evidence="1 8" key="2">
    <citation type="submission" date="2021-02" db="EMBL/GenBank/DDBJ databases">
        <title>FDA dAtabase for Regulatory Grade micrObial Sequences (FDA-ARGOS): Supporting development and validation of Infectious Disease Dx tests.</title>
        <authorList>
            <person name="Carlson P."/>
            <person name="Fischbach M."/>
            <person name="Hastie J."/>
            <person name="Bilen M."/>
            <person name="Cheng A."/>
            <person name="Tallon L."/>
            <person name="Sadzewicz L."/>
            <person name="Zhao X."/>
            <person name="Boylan J."/>
            <person name="Ott S."/>
            <person name="Bowen H."/>
            <person name="Vavikolanu K."/>
            <person name="Mehta A."/>
            <person name="Aluvathingal J."/>
            <person name="Nadendla S."/>
            <person name="Yan Y."/>
            <person name="Sichtig H."/>
        </authorList>
    </citation>
    <scope>NUCLEOTIDE SEQUENCE [LARGE SCALE GENOMIC DNA]</scope>
    <source>
        <strain evidence="1 8">FDAARGOS_1229</strain>
    </source>
</reference>
<dbReference type="RefSeq" id="WP_034503310.1">
    <property type="nucleotide sequence ID" value="NZ_CABJDM010000002.1"/>
</dbReference>
<name>A0A415QQI2_9BACT</name>
<dbReference type="EMBL" id="CP069450">
    <property type="protein sequence ID" value="QRO51264.1"/>
    <property type="molecule type" value="Genomic_DNA"/>
</dbReference>
<dbReference type="Proteomes" id="UP000283589">
    <property type="component" value="Unassembled WGS sequence"/>
</dbReference>
<protein>
    <recommendedName>
        <fullName evidence="9">N-acetyltransferase</fullName>
    </recommendedName>
</protein>
<gene>
    <name evidence="2" type="ORF">DWW18_04525</name>
    <name evidence="4" type="ORF">DWZ68_02980</name>
    <name evidence="3" type="ORF">DXA50_03745</name>
    <name evidence="1" type="ORF">I6J59_06575</name>
</gene>
<dbReference type="AlphaFoldDB" id="A0A415QQI2"/>
<evidence type="ECO:0000313" key="2">
    <source>
        <dbReference type="EMBL" id="RGV35343.1"/>
    </source>
</evidence>
<dbReference type="Proteomes" id="UP000286038">
    <property type="component" value="Unassembled WGS sequence"/>
</dbReference>
<evidence type="ECO:0000313" key="6">
    <source>
        <dbReference type="Proteomes" id="UP000286038"/>
    </source>
</evidence>
<dbReference type="OrthoDB" id="998042at2"/>
<organism evidence="4 6">
    <name type="scientific">Butyricimonas virosa</name>
    <dbReference type="NCBI Taxonomy" id="544645"/>
    <lineage>
        <taxon>Bacteria</taxon>
        <taxon>Pseudomonadati</taxon>
        <taxon>Bacteroidota</taxon>
        <taxon>Bacteroidia</taxon>
        <taxon>Bacteroidales</taxon>
        <taxon>Odoribacteraceae</taxon>
        <taxon>Butyricimonas</taxon>
    </lineage>
</organism>
<evidence type="ECO:0000313" key="8">
    <source>
        <dbReference type="Proteomes" id="UP000654720"/>
    </source>
</evidence>
<dbReference type="Proteomes" id="UP000654720">
    <property type="component" value="Chromosome"/>
</dbReference>
<evidence type="ECO:0000313" key="1">
    <source>
        <dbReference type="EMBL" id="QRO51264.1"/>
    </source>
</evidence>
<dbReference type="EMBL" id="QSCR01000004">
    <property type="protein sequence ID" value="RGY19990.1"/>
    <property type="molecule type" value="Genomic_DNA"/>
</dbReference>
<dbReference type="EMBL" id="QRZA01000004">
    <property type="protein sequence ID" value="RGV35343.1"/>
    <property type="molecule type" value="Genomic_DNA"/>
</dbReference>
<evidence type="ECO:0000313" key="5">
    <source>
        <dbReference type="Proteomes" id="UP000283589"/>
    </source>
</evidence>
<sequence length="139" mass="15750">MDIEKLHGTDPRLYQLVAPLVMSIPVLRYNNNYPFKTSVHHKWLVATEKGVVKGFMPIDIKSTGACIDNYYVSGGNSSLLSALIDFAKKEFAGEQPLFAVSHTRDAETFKTNGFIVSKEWKLYIKMVYPPAYENKKKCV</sequence>
<proteinExistence type="predicted"/>
<keyword evidence="8" id="KW-1185">Reference proteome</keyword>
<evidence type="ECO:0000313" key="7">
    <source>
        <dbReference type="Proteomes" id="UP000286063"/>
    </source>
</evidence>
<dbReference type="GeneID" id="93095843"/>
<dbReference type="STRING" id="1121130.GCA_000519105_00743"/>